<proteinExistence type="inferred from homology"/>
<comment type="caution">
    <text evidence="2">The sequence shown here is derived from an EMBL/GenBank/DDBJ whole genome shotgun (WGS) entry which is preliminary data.</text>
</comment>
<dbReference type="Proteomes" id="UP001589834">
    <property type="component" value="Unassembled WGS sequence"/>
</dbReference>
<comment type="function">
    <text evidence="1">Involved in the restart of stalled replication forks, which reloads the replicative helicase on sites other than the origin of replication; the PriA-PriB pathway is the major replication restart pathway. During primosome assembly it facilitates complex formation between PriA and DnaT on DNA; stabilizes PriA on DNA. Stimulates the DNA unwinding activity of PriA helicase.</text>
</comment>
<keyword evidence="3" id="KW-1185">Reference proteome</keyword>
<evidence type="ECO:0000313" key="2">
    <source>
        <dbReference type="EMBL" id="MFC0594459.1"/>
    </source>
</evidence>
<organism evidence="2 3">
    <name type="scientific">Ottowia pentelensis</name>
    <dbReference type="NCBI Taxonomy" id="511108"/>
    <lineage>
        <taxon>Bacteria</taxon>
        <taxon>Pseudomonadati</taxon>
        <taxon>Pseudomonadota</taxon>
        <taxon>Betaproteobacteria</taxon>
        <taxon>Burkholderiales</taxon>
        <taxon>Comamonadaceae</taxon>
        <taxon>Ottowia</taxon>
    </lineage>
</organism>
<accession>A0ABV6PY58</accession>
<keyword evidence="1" id="KW-0235">DNA replication</keyword>
<dbReference type="SUPFAM" id="SSF50249">
    <property type="entry name" value="Nucleic acid-binding proteins"/>
    <property type="match status" value="1"/>
</dbReference>
<dbReference type="EMBL" id="JBHLTN010000044">
    <property type="protein sequence ID" value="MFC0594459.1"/>
    <property type="molecule type" value="Genomic_DNA"/>
</dbReference>
<dbReference type="InterPro" id="IPR012340">
    <property type="entry name" value="NA-bd_OB-fold"/>
</dbReference>
<protein>
    <recommendedName>
        <fullName evidence="1">Replication restart protein PriB</fullName>
    </recommendedName>
</protein>
<comment type="subunit">
    <text evidence="1">Homodimer. Interacts with PriA and DnaT. Component of the replication restart primosome. Primosome assembly occurs via a 'hand-off' mechanism. PriA binds to replication forks, subsequently PriB then DnaT bind; DnaT then displaces ssDNA to generate the helicase loading substrate.</text>
</comment>
<dbReference type="Gene3D" id="2.40.50.140">
    <property type="entry name" value="Nucleic acid-binding proteins"/>
    <property type="match status" value="1"/>
</dbReference>
<keyword evidence="1" id="KW-0639">Primosome</keyword>
<evidence type="ECO:0000256" key="1">
    <source>
        <dbReference type="HAMAP-Rule" id="MF_00720"/>
    </source>
</evidence>
<reference evidence="2 3" key="1">
    <citation type="submission" date="2024-09" db="EMBL/GenBank/DDBJ databases">
        <authorList>
            <person name="Sun Q."/>
            <person name="Mori K."/>
        </authorList>
    </citation>
    <scope>NUCLEOTIDE SEQUENCE [LARGE SCALE GENOMIC DNA]</scope>
    <source>
        <strain evidence="2 3">NCAIM B.02336</strain>
    </source>
</reference>
<dbReference type="HAMAP" id="MF_00720">
    <property type="entry name" value="PriB"/>
    <property type="match status" value="1"/>
</dbReference>
<gene>
    <name evidence="1 2" type="primary">priB</name>
    <name evidence="2" type="ORF">ACFFGG_18060</name>
</gene>
<sequence>MNLTRLSATIAEAGALRHTPAGLPALDLRLEHESRIEEGGQPRQVKAALKAVALGTVAERLVRQPIGSHWCFSGFLASPRQGKHVVLHIQDFQQDHIHGGS</sequence>
<evidence type="ECO:0000313" key="3">
    <source>
        <dbReference type="Proteomes" id="UP001589834"/>
    </source>
</evidence>
<name>A0ABV6PY58_9BURK</name>
<dbReference type="PIRSF" id="PIRSF003135">
    <property type="entry name" value="Primosomal_n"/>
    <property type="match status" value="1"/>
</dbReference>
<keyword evidence="1" id="KW-0238">DNA-binding</keyword>
<comment type="similarity">
    <text evidence="1">Belongs to the PriB family.</text>
</comment>
<dbReference type="NCBIfam" id="TIGR04418">
    <property type="entry name" value="PriB_gamma"/>
    <property type="match status" value="1"/>
</dbReference>
<dbReference type="InterPro" id="IPR023646">
    <property type="entry name" value="Prisomal_replication_PriB"/>
</dbReference>
<dbReference type="Pfam" id="PF22657">
    <property type="entry name" value="SSB_1"/>
    <property type="match status" value="1"/>
</dbReference>
<dbReference type="RefSeq" id="WP_377485440.1">
    <property type="nucleotide sequence ID" value="NZ_JBHLTN010000044.1"/>
</dbReference>